<evidence type="ECO:0000313" key="3">
    <source>
        <dbReference type="EMBL" id="MBU5489022.1"/>
    </source>
</evidence>
<dbReference type="NCBIfam" id="NF010184">
    <property type="entry name" value="PRK13663.1"/>
    <property type="match status" value="1"/>
</dbReference>
<dbReference type="RefSeq" id="WP_216468644.1">
    <property type="nucleotide sequence ID" value="NZ_JAHLQI010000001.1"/>
</dbReference>
<dbReference type="InterPro" id="IPR048441">
    <property type="entry name" value="DUF1846_C"/>
</dbReference>
<keyword evidence="4" id="KW-1185">Reference proteome</keyword>
<reference evidence="3 4" key="1">
    <citation type="submission" date="2021-06" db="EMBL/GenBank/DDBJ databases">
        <authorList>
            <person name="Sun Q."/>
            <person name="Li D."/>
        </authorList>
    </citation>
    <scope>NUCLEOTIDE SEQUENCE [LARGE SCALE GENOMIC DNA]</scope>
    <source>
        <strain evidence="3 4">MSJd-7</strain>
    </source>
</reference>
<name>A0ABS6EP64_9FIRM</name>
<comment type="caution">
    <text evidence="3">The sequence shown here is derived from an EMBL/GenBank/DDBJ whole genome shotgun (WGS) entry which is preliminary data.</text>
</comment>
<dbReference type="Pfam" id="PF08903">
    <property type="entry name" value="DUF1846"/>
    <property type="match status" value="1"/>
</dbReference>
<protein>
    <submittedName>
        <fullName evidence="3">DUF1846 domain-containing protein</fullName>
    </submittedName>
</protein>
<sequence>MKIGFDNDKYLKMQSEHIRERIAKFDNKLYLEFGGKLFDDYHASRVLPGFQPDSKLQMLMQLKDQAEIVIVINAEDIEANKIRSDYGISYDLDVLRLIDEFQNVGLYVGSVCLTRFASQPSAILFRKKLKELGIKSYCHYSIPGYPSDVAHIVSDEGYGRNDYIETERPLIVITAPGPGSGKMATCLSQLYHEYKRGVKAGYAKFETFPIWNLPLKHPVNLAYEAATADLNDVNMIDPFHLDAYGKTTVNYNRDIEIFPVVRAMFELIAGKSPYQSPTDMGVNMAGNCIIDDDACRRASEQEIIRRYYKCLCDKKRNGTTKDDLNKLELLMNQAGVSVHDRAVRNAALDKEEQTDGPSAAIELPDGTIVTGKTSALLGPMAGALLNALKHLTGIDKETDLVSPQAIKPIQDLKTVYLGSKNPRLHTDEVLIALSASAEDNVLARQAMEKLPELRGCDAHCTVLLSSVDEQICNRLGMYLTCEPKYEEASRLYHKN</sequence>
<dbReference type="InterPro" id="IPR014999">
    <property type="entry name" value="DUF1846"/>
</dbReference>
<dbReference type="InterPro" id="IPR048496">
    <property type="entry name" value="DUF1846_N"/>
</dbReference>
<feature type="domain" description="DUF1846" evidence="1">
    <location>
        <begin position="3"/>
        <end position="334"/>
    </location>
</feature>
<dbReference type="Proteomes" id="UP000783588">
    <property type="component" value="Unassembled WGS sequence"/>
</dbReference>
<accession>A0ABS6EP64</accession>
<proteinExistence type="predicted"/>
<dbReference type="Pfam" id="PF20921">
    <property type="entry name" value="DUF1846_C"/>
    <property type="match status" value="1"/>
</dbReference>
<evidence type="ECO:0000313" key="4">
    <source>
        <dbReference type="Proteomes" id="UP000783588"/>
    </source>
</evidence>
<evidence type="ECO:0000259" key="2">
    <source>
        <dbReference type="Pfam" id="PF20921"/>
    </source>
</evidence>
<organism evidence="3 4">
    <name type="scientific">Butyricicoccus intestinisimiae</name>
    <dbReference type="NCBI Taxonomy" id="2841509"/>
    <lineage>
        <taxon>Bacteria</taxon>
        <taxon>Bacillati</taxon>
        <taxon>Bacillota</taxon>
        <taxon>Clostridia</taxon>
        <taxon>Eubacteriales</taxon>
        <taxon>Butyricicoccaceae</taxon>
        <taxon>Butyricicoccus</taxon>
    </lineage>
</organism>
<dbReference type="PIRSF" id="PIRSF033132">
    <property type="entry name" value="DUF1846"/>
    <property type="match status" value="1"/>
</dbReference>
<feature type="domain" description="DUF1846" evidence="2">
    <location>
        <begin position="340"/>
        <end position="488"/>
    </location>
</feature>
<gene>
    <name evidence="3" type="ORF">KQI75_00015</name>
</gene>
<dbReference type="EMBL" id="JAHLQI010000001">
    <property type="protein sequence ID" value="MBU5489022.1"/>
    <property type="molecule type" value="Genomic_DNA"/>
</dbReference>
<evidence type="ECO:0000259" key="1">
    <source>
        <dbReference type="Pfam" id="PF08903"/>
    </source>
</evidence>